<evidence type="ECO:0008006" key="4">
    <source>
        <dbReference type="Google" id="ProtNLM"/>
    </source>
</evidence>
<gene>
    <name evidence="2" type="ORF">U473_04210</name>
</gene>
<comment type="caution">
    <text evidence="2">The sequence shown here is derived from an EMBL/GenBank/DDBJ whole genome shotgun (WGS) entry which is preliminary data.</text>
</comment>
<feature type="transmembrane region" description="Helical" evidence="1">
    <location>
        <begin position="128"/>
        <end position="146"/>
    </location>
</feature>
<feature type="transmembrane region" description="Helical" evidence="1">
    <location>
        <begin position="62"/>
        <end position="80"/>
    </location>
</feature>
<evidence type="ECO:0000256" key="1">
    <source>
        <dbReference type="SAM" id="Phobius"/>
    </source>
</evidence>
<name>A0A135L2Q8_9BACI</name>
<dbReference type="Proteomes" id="UP000070352">
    <property type="component" value="Unassembled WGS sequence"/>
</dbReference>
<keyword evidence="1" id="KW-0472">Membrane</keyword>
<dbReference type="AlphaFoldDB" id="A0A135L2Q8"/>
<evidence type="ECO:0000313" key="3">
    <source>
        <dbReference type="Proteomes" id="UP000070352"/>
    </source>
</evidence>
<proteinExistence type="predicted"/>
<keyword evidence="1" id="KW-0812">Transmembrane</keyword>
<dbReference type="EMBL" id="LSKU01000001">
    <property type="protein sequence ID" value="KXG43304.1"/>
    <property type="molecule type" value="Genomic_DNA"/>
</dbReference>
<accession>A0A135L2Q8</accession>
<feature type="transmembrane region" description="Helical" evidence="1">
    <location>
        <begin position="35"/>
        <end position="56"/>
    </location>
</feature>
<reference evidence="2 3" key="1">
    <citation type="submission" date="2016-02" db="EMBL/GenBank/DDBJ databases">
        <title>Draft Genome for Tepidibacillus decaturensis nov. sp. Strain Z9, an Anaerobic, Moderately Thermophilic and Heterotrophic Bacterium from Deep Subsurface of the Illinois Basin, USA.</title>
        <authorList>
            <person name="Dong Y."/>
            <person name="Chang J.Y."/>
            <person name="Sanford R."/>
            <person name="Fouke B.W."/>
        </authorList>
    </citation>
    <scope>NUCLEOTIDE SEQUENCE [LARGE SCALE GENOMIC DNA]</scope>
    <source>
        <strain evidence="2 3">Z9</strain>
    </source>
</reference>
<protein>
    <recommendedName>
        <fullName evidence="4">Phospho-N-acetylmuramoyl-pentapeptide-transferase</fullName>
    </recommendedName>
</protein>
<organism evidence="2 3">
    <name type="scientific">Tepidibacillus decaturensis</name>
    <dbReference type="NCBI Taxonomy" id="1413211"/>
    <lineage>
        <taxon>Bacteria</taxon>
        <taxon>Bacillati</taxon>
        <taxon>Bacillota</taxon>
        <taxon>Bacilli</taxon>
        <taxon>Bacillales</taxon>
        <taxon>Bacillaceae</taxon>
        <taxon>Tepidibacillus</taxon>
    </lineage>
</organism>
<keyword evidence="1" id="KW-1133">Transmembrane helix</keyword>
<feature type="transmembrane region" description="Helical" evidence="1">
    <location>
        <begin position="101"/>
        <end position="122"/>
    </location>
</feature>
<feature type="transmembrane region" description="Helical" evidence="1">
    <location>
        <begin position="6"/>
        <end position="23"/>
    </location>
</feature>
<dbReference type="STRING" id="1413211.U473_04210"/>
<sequence length="166" mass="19337">MIIIFVTFFVTFVFFPFYQRFLIRFGSLRFNFQKQIIPVSFGGFIFLIESIIIYLFQLNENRYIWISLLIITLIGTYDDLFGDTKVKGLRGHIKAFFHGKITSGFLKAAIGGLIALFLAIYIGDSNLVKVTNFLLILFMINTINLFDLRPGRALKVFLFYFFVKHI</sequence>
<evidence type="ECO:0000313" key="2">
    <source>
        <dbReference type="EMBL" id="KXG43304.1"/>
    </source>
</evidence>
<keyword evidence="3" id="KW-1185">Reference proteome</keyword>